<keyword evidence="1" id="KW-0472">Membrane</keyword>
<keyword evidence="3" id="KW-1185">Reference proteome</keyword>
<feature type="transmembrane region" description="Helical" evidence="1">
    <location>
        <begin position="45"/>
        <end position="63"/>
    </location>
</feature>
<dbReference type="RefSeq" id="WP_293883424.1">
    <property type="nucleotide sequence ID" value="NZ_JAUTBA010000001.1"/>
</dbReference>
<accession>A0ABU0U8Y4</accession>
<reference evidence="2 3" key="1">
    <citation type="submission" date="2023-07" db="EMBL/GenBank/DDBJ databases">
        <title>Functional and genomic diversity of the sorghum phyllosphere microbiome.</title>
        <authorList>
            <person name="Shade A."/>
        </authorList>
    </citation>
    <scope>NUCLEOTIDE SEQUENCE [LARGE SCALE GENOMIC DNA]</scope>
    <source>
        <strain evidence="2 3">SORGH_AS_0892</strain>
    </source>
</reference>
<comment type="caution">
    <text evidence="2">The sequence shown here is derived from an EMBL/GenBank/DDBJ whole genome shotgun (WGS) entry which is preliminary data.</text>
</comment>
<evidence type="ECO:0000313" key="3">
    <source>
        <dbReference type="Proteomes" id="UP001244640"/>
    </source>
</evidence>
<proteinExistence type="predicted"/>
<evidence type="ECO:0000256" key="1">
    <source>
        <dbReference type="SAM" id="Phobius"/>
    </source>
</evidence>
<sequence>MENTIKNFKKEGNRYILKRQYGFGILIVAGLTVLAWFGYTSNNAAMMWIFGIFAALCFLSIYTERMVIDLDAKALFIKRGLKAETCIPFSDIAHYQMSRLIYIFIPVNTSLNVRYFSKGEEKFAIVAQGLSKRGMQDILNDIEEITRPYVGN</sequence>
<dbReference type="Proteomes" id="UP001244640">
    <property type="component" value="Unassembled WGS sequence"/>
</dbReference>
<organism evidence="2 3">
    <name type="scientific">Sphingobacterium zeae</name>
    <dbReference type="NCBI Taxonomy" id="1776859"/>
    <lineage>
        <taxon>Bacteria</taxon>
        <taxon>Pseudomonadati</taxon>
        <taxon>Bacteroidota</taxon>
        <taxon>Sphingobacteriia</taxon>
        <taxon>Sphingobacteriales</taxon>
        <taxon>Sphingobacteriaceae</taxon>
        <taxon>Sphingobacterium</taxon>
    </lineage>
</organism>
<gene>
    <name evidence="2" type="ORF">QE382_002790</name>
</gene>
<evidence type="ECO:0008006" key="4">
    <source>
        <dbReference type="Google" id="ProtNLM"/>
    </source>
</evidence>
<keyword evidence="1" id="KW-1133">Transmembrane helix</keyword>
<keyword evidence="1" id="KW-0812">Transmembrane</keyword>
<evidence type="ECO:0000313" key="2">
    <source>
        <dbReference type="EMBL" id="MDQ1150806.1"/>
    </source>
</evidence>
<dbReference type="EMBL" id="JAUTBA010000001">
    <property type="protein sequence ID" value="MDQ1150806.1"/>
    <property type="molecule type" value="Genomic_DNA"/>
</dbReference>
<feature type="transmembrane region" description="Helical" evidence="1">
    <location>
        <begin position="21"/>
        <end position="39"/>
    </location>
</feature>
<protein>
    <recommendedName>
        <fullName evidence="4">PH domain-containing protein</fullName>
    </recommendedName>
</protein>
<name>A0ABU0U8Y4_9SPHI</name>